<dbReference type="OrthoDB" id="2013972at2759"/>
<name>A0A397JEJ8_9GLOM</name>
<feature type="domain" description="Methyltransferase" evidence="1">
    <location>
        <begin position="114"/>
        <end position="205"/>
    </location>
</feature>
<dbReference type="PANTHER" id="PTHR43591:SF24">
    <property type="entry name" value="2-METHOXY-6-POLYPRENYL-1,4-BENZOQUINOL METHYLASE, MITOCHONDRIAL"/>
    <property type="match status" value="1"/>
</dbReference>
<dbReference type="STRING" id="1348612.A0A397JEJ8"/>
<dbReference type="SUPFAM" id="SSF53335">
    <property type="entry name" value="S-adenosyl-L-methionine-dependent methyltransferases"/>
    <property type="match status" value="1"/>
</dbReference>
<evidence type="ECO:0000313" key="3">
    <source>
        <dbReference type="Proteomes" id="UP000266861"/>
    </source>
</evidence>
<dbReference type="CDD" id="cd02440">
    <property type="entry name" value="AdoMet_MTases"/>
    <property type="match status" value="1"/>
</dbReference>
<evidence type="ECO:0000259" key="1">
    <source>
        <dbReference type="Pfam" id="PF13649"/>
    </source>
</evidence>
<proteinExistence type="predicted"/>
<organism evidence="2 3">
    <name type="scientific">Diversispora epigaea</name>
    <dbReference type="NCBI Taxonomy" id="1348612"/>
    <lineage>
        <taxon>Eukaryota</taxon>
        <taxon>Fungi</taxon>
        <taxon>Fungi incertae sedis</taxon>
        <taxon>Mucoromycota</taxon>
        <taxon>Glomeromycotina</taxon>
        <taxon>Glomeromycetes</taxon>
        <taxon>Diversisporales</taxon>
        <taxon>Diversisporaceae</taxon>
        <taxon>Diversispora</taxon>
    </lineage>
</organism>
<dbReference type="AlphaFoldDB" id="A0A397JEJ8"/>
<comment type="caution">
    <text evidence="2">The sequence shown here is derived from an EMBL/GenBank/DDBJ whole genome shotgun (WGS) entry which is preliminary data.</text>
</comment>
<dbReference type="Pfam" id="PF13649">
    <property type="entry name" value="Methyltransf_25"/>
    <property type="match status" value="1"/>
</dbReference>
<keyword evidence="3" id="KW-1185">Reference proteome</keyword>
<dbReference type="GO" id="GO:0008168">
    <property type="term" value="F:methyltransferase activity"/>
    <property type="evidence" value="ECO:0007669"/>
    <property type="project" value="TreeGrafter"/>
</dbReference>
<dbReference type="Proteomes" id="UP000266861">
    <property type="component" value="Unassembled WGS sequence"/>
</dbReference>
<dbReference type="EMBL" id="PQFF01000092">
    <property type="protein sequence ID" value="RHZ83090.1"/>
    <property type="molecule type" value="Genomic_DNA"/>
</dbReference>
<dbReference type="InterPro" id="IPR029063">
    <property type="entry name" value="SAM-dependent_MTases_sf"/>
</dbReference>
<dbReference type="InterPro" id="IPR041698">
    <property type="entry name" value="Methyltransf_25"/>
</dbReference>
<accession>A0A397JEJ8</accession>
<reference evidence="2 3" key="1">
    <citation type="submission" date="2018-08" db="EMBL/GenBank/DDBJ databases">
        <title>Genome and evolution of the arbuscular mycorrhizal fungus Diversispora epigaea (formerly Glomus versiforme) and its bacterial endosymbionts.</title>
        <authorList>
            <person name="Sun X."/>
            <person name="Fei Z."/>
            <person name="Harrison M."/>
        </authorList>
    </citation>
    <scope>NUCLEOTIDE SEQUENCE [LARGE SCALE GENOMIC DNA]</scope>
    <source>
        <strain evidence="2 3">IT104</strain>
    </source>
</reference>
<dbReference type="PANTHER" id="PTHR43591">
    <property type="entry name" value="METHYLTRANSFERASE"/>
    <property type="match status" value="1"/>
</dbReference>
<dbReference type="Gene3D" id="3.40.50.150">
    <property type="entry name" value="Vaccinia Virus protein VP39"/>
    <property type="match status" value="1"/>
</dbReference>
<protein>
    <recommendedName>
        <fullName evidence="1">Methyltransferase domain-containing protein</fullName>
    </recommendedName>
</protein>
<sequence>MQSMLQIIFPLSAFHFSPANLFTFLIVPFPSSIIMGNHYSASNDRKNVKRKKIHPPVDKSVNLINEQNHNSKYILPDFNEINRLQMQHYLFRHVFDGNYSAPGVDEILKTGGKILDVGCGPGTWILELASEYSRAEFYGVDIIPMYPSEIKPRNTTFIRANILDGLPFENCTFDYVHIGFLGTSFTEKEWKTIVMPEIIRVTKPNCWIELYEADGLALNCGPCYSQIINCIQEELAKKDIDAKVATKFKDWLLLESNLENIHEEIRKQPVGQFGGRLASLMEENNDCFFQTIETSLIVNLGINSKEFEEMLQTIHDEYNKYETYINFHRIYARKFI</sequence>
<evidence type="ECO:0000313" key="2">
    <source>
        <dbReference type="EMBL" id="RHZ83090.1"/>
    </source>
</evidence>
<gene>
    <name evidence="2" type="ORF">Glove_99g305</name>
</gene>